<dbReference type="RefSeq" id="WP_114833830.1">
    <property type="nucleotide sequence ID" value="NZ_LR699114.1"/>
</dbReference>
<proteinExistence type="predicted"/>
<gene>
    <name evidence="2" type="ORF">C8D86_10559</name>
</gene>
<sequence>MKAYRKMTGFTLIEILLVMVIVSMIIVMGVNFIEQRTLAMRIDRASTQMQQILNAALAYYVANGHWPADLACLQTDPPDTTTGCGSFLPSNLNIVSPWGLPYEVAPAPTTPSSLFYVYTPITYATASGQAAAVANTIAGKLPLSYVTSDTTGTPPDNDGTCQPGATDLTCNVVASVNIPGQNLNNASAINFAGIYHNGACVPVPTCPVDQNGIPMTAEIMVAPAGVSGVNDAPTNQGQAGCTNDDTSQCEVAVYPISSFAANAKDPATATASGGPASCDGSQTSAVCVADDTGTTIQDNNKYWRVCLSTITERGAVTPTTSPWGQLEGTIIAVTRCAINNESSGSGFHVWSN</sequence>
<dbReference type="PROSITE" id="PS00409">
    <property type="entry name" value="PROKAR_NTER_METHYL"/>
    <property type="match status" value="1"/>
</dbReference>
<keyword evidence="1" id="KW-0472">Membrane</keyword>
<dbReference type="InterPro" id="IPR045584">
    <property type="entry name" value="Pilin-like"/>
</dbReference>
<dbReference type="SUPFAM" id="SSF54523">
    <property type="entry name" value="Pili subunits"/>
    <property type="match status" value="1"/>
</dbReference>
<dbReference type="Proteomes" id="UP000254720">
    <property type="component" value="Unassembled WGS sequence"/>
</dbReference>
<evidence type="ECO:0000256" key="1">
    <source>
        <dbReference type="SAM" id="Phobius"/>
    </source>
</evidence>
<evidence type="ECO:0000313" key="2">
    <source>
        <dbReference type="EMBL" id="RDI46535.1"/>
    </source>
</evidence>
<protein>
    <submittedName>
        <fullName evidence="2">Prepilin-type N-terminal cleavage/methylation domain-containing protein</fullName>
    </submittedName>
</protein>
<dbReference type="InterPro" id="IPR012902">
    <property type="entry name" value="N_methyl_site"/>
</dbReference>
<feature type="transmembrane region" description="Helical" evidence="1">
    <location>
        <begin position="12"/>
        <end position="33"/>
    </location>
</feature>
<dbReference type="NCBIfam" id="TIGR02532">
    <property type="entry name" value="IV_pilin_GFxxxE"/>
    <property type="match status" value="1"/>
</dbReference>
<name>A0A370GS48_9COXI</name>
<dbReference type="Gene3D" id="3.30.700.10">
    <property type="entry name" value="Glycoprotein, Type 4 Pilin"/>
    <property type="match status" value="1"/>
</dbReference>
<reference evidence="2 3" key="1">
    <citation type="submission" date="2018-07" db="EMBL/GenBank/DDBJ databases">
        <title>Genomic Encyclopedia of Type Strains, Phase IV (KMG-IV): sequencing the most valuable type-strain genomes for metagenomic binning, comparative biology and taxonomic classification.</title>
        <authorList>
            <person name="Goeker M."/>
        </authorList>
    </citation>
    <scope>NUCLEOTIDE SEQUENCE [LARGE SCALE GENOMIC DNA]</scope>
    <source>
        <strain evidence="2 3">DSM 16500</strain>
    </source>
</reference>
<keyword evidence="3" id="KW-1185">Reference proteome</keyword>
<dbReference type="AlphaFoldDB" id="A0A370GS48"/>
<keyword evidence="1" id="KW-0812">Transmembrane</keyword>
<organism evidence="2 3">
    <name type="scientific">Aquicella lusitana</name>
    <dbReference type="NCBI Taxonomy" id="254246"/>
    <lineage>
        <taxon>Bacteria</taxon>
        <taxon>Pseudomonadati</taxon>
        <taxon>Pseudomonadota</taxon>
        <taxon>Gammaproteobacteria</taxon>
        <taxon>Legionellales</taxon>
        <taxon>Coxiellaceae</taxon>
        <taxon>Aquicella</taxon>
    </lineage>
</organism>
<dbReference type="Pfam" id="PF07963">
    <property type="entry name" value="N_methyl"/>
    <property type="match status" value="1"/>
</dbReference>
<evidence type="ECO:0000313" key="3">
    <source>
        <dbReference type="Proteomes" id="UP000254720"/>
    </source>
</evidence>
<comment type="caution">
    <text evidence="2">The sequence shown here is derived from an EMBL/GenBank/DDBJ whole genome shotgun (WGS) entry which is preliminary data.</text>
</comment>
<keyword evidence="1" id="KW-1133">Transmembrane helix</keyword>
<dbReference type="EMBL" id="QQAX01000005">
    <property type="protein sequence ID" value="RDI46535.1"/>
    <property type="molecule type" value="Genomic_DNA"/>
</dbReference>
<accession>A0A370GS48</accession>
<dbReference type="OrthoDB" id="9795612at2"/>